<dbReference type="EMBL" id="LR031876">
    <property type="protein sequence ID" value="VDD37456.1"/>
    <property type="molecule type" value="Genomic_DNA"/>
</dbReference>
<feature type="non-terminal residue" evidence="2">
    <location>
        <position position="85"/>
    </location>
</feature>
<feature type="transmembrane region" description="Helical" evidence="1">
    <location>
        <begin position="28"/>
        <end position="44"/>
    </location>
</feature>
<name>A0A3P6EJ65_BRAOL</name>
<protein>
    <submittedName>
        <fullName evidence="2">Uncharacterized protein</fullName>
    </submittedName>
</protein>
<gene>
    <name evidence="2" type="ORF">BOLC7T43016H</name>
</gene>
<evidence type="ECO:0000256" key="1">
    <source>
        <dbReference type="SAM" id="Phobius"/>
    </source>
</evidence>
<reference evidence="2" key="1">
    <citation type="submission" date="2018-11" db="EMBL/GenBank/DDBJ databases">
        <authorList>
            <consortium name="Genoscope - CEA"/>
            <person name="William W."/>
        </authorList>
    </citation>
    <scope>NUCLEOTIDE SEQUENCE</scope>
</reference>
<keyword evidence="1" id="KW-0812">Transmembrane</keyword>
<keyword evidence="1" id="KW-1133">Transmembrane helix</keyword>
<keyword evidence="1" id="KW-0472">Membrane</keyword>
<accession>A0A3P6EJ65</accession>
<evidence type="ECO:0000313" key="2">
    <source>
        <dbReference type="EMBL" id="VDD37456.1"/>
    </source>
</evidence>
<dbReference type="AlphaFoldDB" id="A0A3P6EJ65"/>
<sequence>MNSIVGLDFVLFSSSCWSSGWFVRLRLGFLRVSYLLVCSLYMRFRFNGCKRSRRAGMEAAISWTARRTTASSLGGLVSTEWLEAA</sequence>
<organism evidence="2">
    <name type="scientific">Brassica oleracea</name>
    <name type="common">Wild cabbage</name>
    <dbReference type="NCBI Taxonomy" id="3712"/>
    <lineage>
        <taxon>Eukaryota</taxon>
        <taxon>Viridiplantae</taxon>
        <taxon>Streptophyta</taxon>
        <taxon>Embryophyta</taxon>
        <taxon>Tracheophyta</taxon>
        <taxon>Spermatophyta</taxon>
        <taxon>Magnoliopsida</taxon>
        <taxon>eudicotyledons</taxon>
        <taxon>Gunneridae</taxon>
        <taxon>Pentapetalae</taxon>
        <taxon>rosids</taxon>
        <taxon>malvids</taxon>
        <taxon>Brassicales</taxon>
        <taxon>Brassicaceae</taxon>
        <taxon>Brassiceae</taxon>
        <taxon>Brassica</taxon>
    </lineage>
</organism>
<proteinExistence type="predicted"/>